<dbReference type="Pfam" id="PF20176">
    <property type="entry name" value="DUF6541"/>
    <property type="match status" value="1"/>
</dbReference>
<feature type="transmembrane region" description="Helical" evidence="1">
    <location>
        <begin position="247"/>
        <end position="267"/>
    </location>
</feature>
<dbReference type="InterPro" id="IPR046671">
    <property type="entry name" value="DUF6541"/>
</dbReference>
<keyword evidence="3" id="KW-1185">Reference proteome</keyword>
<comment type="caution">
    <text evidence="2">The sequence shown here is derived from an EMBL/GenBank/DDBJ whole genome shotgun (WGS) entry which is preliminary data.</text>
</comment>
<protein>
    <submittedName>
        <fullName evidence="2">Uncharacterized protein</fullName>
    </submittedName>
</protein>
<feature type="transmembrane region" description="Helical" evidence="1">
    <location>
        <begin position="95"/>
        <end position="117"/>
    </location>
</feature>
<keyword evidence="1" id="KW-1133">Transmembrane helix</keyword>
<evidence type="ECO:0000256" key="1">
    <source>
        <dbReference type="SAM" id="Phobius"/>
    </source>
</evidence>
<accession>A0ABU1FNM6</accession>
<feature type="transmembrane region" description="Helical" evidence="1">
    <location>
        <begin position="393"/>
        <end position="411"/>
    </location>
</feature>
<keyword evidence="1" id="KW-0812">Transmembrane</keyword>
<feature type="transmembrane region" description="Helical" evidence="1">
    <location>
        <begin position="217"/>
        <end position="241"/>
    </location>
</feature>
<evidence type="ECO:0000313" key="3">
    <source>
        <dbReference type="Proteomes" id="UP001260072"/>
    </source>
</evidence>
<organism evidence="2 3">
    <name type="scientific">Agromyces indicus</name>
    <dbReference type="NCBI Taxonomy" id="758919"/>
    <lineage>
        <taxon>Bacteria</taxon>
        <taxon>Bacillati</taxon>
        <taxon>Actinomycetota</taxon>
        <taxon>Actinomycetes</taxon>
        <taxon>Micrococcales</taxon>
        <taxon>Microbacteriaceae</taxon>
        <taxon>Agromyces</taxon>
    </lineage>
</organism>
<keyword evidence="1" id="KW-0472">Membrane</keyword>
<feature type="transmembrane region" description="Helical" evidence="1">
    <location>
        <begin position="63"/>
        <end position="83"/>
    </location>
</feature>
<sequence length="666" mass="68389">MSWIEALPAIAVAIVLFVVPGAPFALLLGLRGVAFLGVSVAASVGIVGAASIAAPLVGLEWGLLPVGILAVVAGLVGFALGRWARRPSSRDAGGWSELLPAAAGLAAGAALILATLLPGMGSPRNPSQTYDAIFHLNAVRWIADTGDASPFHMTMTTPGASSGFYPTTWHAFATLVLPAAGSDPVVAANSLAVVVAAVVWPVACVFLARMLFGPRPLVLALAGALSAGFAAFPYLLAWYGVLYPNSLAIALVPVALGSLVGAVGGSAPRLVGITRRADDAGLPPARLDAGASPLAWGVATLVAVVAATLAHPNALFSIFVLSAPLVIAAAVRGVRTATRPSRRVLIVAATLAVFAVEAFTWSRFQTGDNGWPSVRPFYVSLAEALRNSPLDITVGWVVTLLVGIGVVGGLLLRRTPGWLVASWLLAATLFAFANGWPEGPLRTAITGLWYNDAFRLAALGPVVAVPLAVVGLVLALDWAGAGLDRLARRRGAEPSAALRATVLSLVAAIAVVGTQFGAIRSIDGNLADAYRLDADSPSVNPDELALFDDVAELVPEDAVIAGNPWNGSALVYAFTGRQALFPHVGGAYPEAHRAIAEGLADGAPEACAAAAELGVTHVIDSDDRMLFIGDARAELYPGLTDLPRDPAALSLLAERGDARLYEVTGC</sequence>
<reference evidence="3" key="1">
    <citation type="submission" date="2023-07" db="EMBL/GenBank/DDBJ databases">
        <title>Description of three actinobacteria isolated from air of manufacturing shop in a pharmaceutical factory.</title>
        <authorList>
            <person name="Zhang D.-F."/>
        </authorList>
    </citation>
    <scope>NUCLEOTIDE SEQUENCE [LARGE SCALE GENOMIC DNA]</scope>
    <source>
        <strain evidence="3">CCTCC AB 2011122</strain>
    </source>
</reference>
<feature type="transmembrane region" description="Helical" evidence="1">
    <location>
        <begin position="418"/>
        <end position="436"/>
    </location>
</feature>
<feature type="transmembrane region" description="Helical" evidence="1">
    <location>
        <begin position="344"/>
        <end position="364"/>
    </location>
</feature>
<feature type="transmembrane region" description="Helical" evidence="1">
    <location>
        <begin position="456"/>
        <end position="476"/>
    </location>
</feature>
<feature type="transmembrane region" description="Helical" evidence="1">
    <location>
        <begin position="35"/>
        <end position="57"/>
    </location>
</feature>
<feature type="transmembrane region" description="Helical" evidence="1">
    <location>
        <begin position="314"/>
        <end position="332"/>
    </location>
</feature>
<feature type="transmembrane region" description="Helical" evidence="1">
    <location>
        <begin position="287"/>
        <end position="308"/>
    </location>
</feature>
<feature type="transmembrane region" description="Helical" evidence="1">
    <location>
        <begin position="497"/>
        <end position="518"/>
    </location>
</feature>
<feature type="transmembrane region" description="Helical" evidence="1">
    <location>
        <begin position="6"/>
        <end position="28"/>
    </location>
</feature>
<dbReference type="EMBL" id="JAVKGS010000004">
    <property type="protein sequence ID" value="MDR5693349.1"/>
    <property type="molecule type" value="Genomic_DNA"/>
</dbReference>
<gene>
    <name evidence="2" type="ORF">RH861_14840</name>
</gene>
<dbReference type="RefSeq" id="WP_310521637.1">
    <property type="nucleotide sequence ID" value="NZ_BAABBS010000003.1"/>
</dbReference>
<evidence type="ECO:0000313" key="2">
    <source>
        <dbReference type="EMBL" id="MDR5693349.1"/>
    </source>
</evidence>
<dbReference type="Proteomes" id="UP001260072">
    <property type="component" value="Unassembled WGS sequence"/>
</dbReference>
<feature type="transmembrane region" description="Helical" evidence="1">
    <location>
        <begin position="185"/>
        <end position="208"/>
    </location>
</feature>
<proteinExistence type="predicted"/>
<name>A0ABU1FNM6_9MICO</name>